<dbReference type="STRING" id="280332.CQ12_05550"/>
<evidence type="ECO:0000256" key="1">
    <source>
        <dbReference type="SAM" id="MobiDB-lite"/>
    </source>
</evidence>
<accession>A0A0R3LTJ5</accession>
<organism evidence="2 3">
    <name type="scientific">Bradyrhizobium jicamae</name>
    <dbReference type="NCBI Taxonomy" id="280332"/>
    <lineage>
        <taxon>Bacteria</taxon>
        <taxon>Pseudomonadati</taxon>
        <taxon>Pseudomonadota</taxon>
        <taxon>Alphaproteobacteria</taxon>
        <taxon>Hyphomicrobiales</taxon>
        <taxon>Nitrobacteraceae</taxon>
        <taxon>Bradyrhizobium</taxon>
    </lineage>
</organism>
<dbReference type="Proteomes" id="UP000050863">
    <property type="component" value="Unassembled WGS sequence"/>
</dbReference>
<feature type="compositionally biased region" description="Polar residues" evidence="1">
    <location>
        <begin position="147"/>
        <end position="156"/>
    </location>
</feature>
<dbReference type="OrthoDB" id="8196417at2"/>
<name>A0A0R3LTJ5_9BRAD</name>
<feature type="region of interest" description="Disordered" evidence="1">
    <location>
        <begin position="124"/>
        <end position="156"/>
    </location>
</feature>
<proteinExistence type="predicted"/>
<comment type="caution">
    <text evidence="2">The sequence shown here is derived from an EMBL/GenBank/DDBJ whole genome shotgun (WGS) entry which is preliminary data.</text>
</comment>
<feature type="compositionally biased region" description="Polar residues" evidence="1">
    <location>
        <begin position="127"/>
        <end position="138"/>
    </location>
</feature>
<reference evidence="2 3" key="1">
    <citation type="submission" date="2014-03" db="EMBL/GenBank/DDBJ databases">
        <title>Bradyrhizobium valentinum sp. nov., isolated from effective nodules of Lupinus mariae-josephae, a lupine endemic of basic-lime soils in Eastern Spain.</title>
        <authorList>
            <person name="Duran D."/>
            <person name="Rey L."/>
            <person name="Navarro A."/>
            <person name="Busquets A."/>
            <person name="Imperial J."/>
            <person name="Ruiz-Argueso T."/>
        </authorList>
    </citation>
    <scope>NUCLEOTIDE SEQUENCE [LARGE SCALE GENOMIC DNA]</scope>
    <source>
        <strain evidence="2 3">PAC68</strain>
    </source>
</reference>
<evidence type="ECO:0000313" key="2">
    <source>
        <dbReference type="EMBL" id="KRR11292.1"/>
    </source>
</evidence>
<keyword evidence="3" id="KW-1185">Reference proteome</keyword>
<protein>
    <recommendedName>
        <fullName evidence="4">Phage tail tape measure protein domain-containing protein</fullName>
    </recommendedName>
</protein>
<evidence type="ECO:0000313" key="3">
    <source>
        <dbReference type="Proteomes" id="UP000050863"/>
    </source>
</evidence>
<sequence>MEGIKPLKFTGNIENELRRLKLTERELQGVRKAQAALDAQLKADPVGRRASMYFRAMDDWKNRTVAHWREVKAGVDEADKAHKKFFAAAGRFGLAATGIGGAAYATYRTGRFALDRSKEDNREWTKQRQVGLTQSQSDEIAAEAERQSQQFPSVSQTELRAAGREATMQLGSSEAGLKMMSTIGRFMTSGKVLWGTDKIEEQTRKALQILDARQITDPQRANNLLDALVRSSQVEGGPDFKAEDLRTALRYGRDMTRGQSDRFITGVLPQLGVDMGYPQAGTGLASMHSALIGGRQKEAASEFQRAVGLRNDGGLVGQGLFARDVDRWFDEHFIPAMKKAKVNTEDPAEVAAFNSKFFSNRTAADVAGNMVRGQAQRVRRREQQELAKGMAGAESLHRKDFGMAAEAASAQLANVAVALDKVTGASDRIIGGLNNISEGAGSLSTWLRTGEWPKESQEKWKTHIDSEAYRDGLGGVLQEYKTPYPTGEDPMGSDYSRRQFRSNEYWSGLGREGASAESAARLRREAERFDAAKPFAVPGLSKTMTYGTGAESAAPVTVEGTMEGEGKLAIDINAGSSLIDVVRRAEAVIKLAGQINANGVGSNGKSSPDAAAPAHVGSAGNSPL</sequence>
<dbReference type="EMBL" id="LLXZ01000049">
    <property type="protein sequence ID" value="KRR11292.1"/>
    <property type="molecule type" value="Genomic_DNA"/>
</dbReference>
<feature type="region of interest" description="Disordered" evidence="1">
    <location>
        <begin position="598"/>
        <end position="624"/>
    </location>
</feature>
<dbReference type="AlphaFoldDB" id="A0A0R3LTJ5"/>
<gene>
    <name evidence="2" type="ORF">CQ12_05550</name>
</gene>
<dbReference type="RefSeq" id="WP_057834789.1">
    <property type="nucleotide sequence ID" value="NZ_LLXZ01000049.1"/>
</dbReference>
<evidence type="ECO:0008006" key="4">
    <source>
        <dbReference type="Google" id="ProtNLM"/>
    </source>
</evidence>